<evidence type="ECO:0000313" key="2">
    <source>
        <dbReference type="Proteomes" id="UP000010480"/>
    </source>
</evidence>
<protein>
    <submittedName>
        <fullName evidence="1">Uncharacterized protein</fullName>
    </submittedName>
</protein>
<dbReference type="RefSeq" id="WP_015220232.1">
    <property type="nucleotide sequence ID" value="NC_019776.1"/>
</dbReference>
<keyword evidence="2" id="KW-1185">Reference proteome</keyword>
<organism evidence="1 2">
    <name type="scientific">Cyanobacterium aponinum (strain PCC 10605)</name>
    <dbReference type="NCBI Taxonomy" id="755178"/>
    <lineage>
        <taxon>Bacteria</taxon>
        <taxon>Bacillati</taxon>
        <taxon>Cyanobacteriota</taxon>
        <taxon>Cyanophyceae</taxon>
        <taxon>Oscillatoriophycideae</taxon>
        <taxon>Chroococcales</taxon>
        <taxon>Geminocystaceae</taxon>
        <taxon>Cyanobacterium</taxon>
    </lineage>
</organism>
<name>K9Z5T3_CYAAP</name>
<dbReference type="Proteomes" id="UP000010480">
    <property type="component" value="Chromosome"/>
</dbReference>
<dbReference type="OrthoDB" id="9984459at2"/>
<dbReference type="EMBL" id="CP003947">
    <property type="protein sequence ID" value="AFZ54509.1"/>
    <property type="molecule type" value="Genomic_DNA"/>
</dbReference>
<dbReference type="KEGG" id="can:Cyan10605_2428"/>
<dbReference type="STRING" id="755178.Cyan10605_2428"/>
<dbReference type="HOGENOM" id="CLU_2715617_0_0_3"/>
<dbReference type="AlphaFoldDB" id="K9Z5T3"/>
<sequence length="72" mass="8498">MNINQSKSQFKTSDTIFATGVFLKPVKCVINDIEQWRWIVVSFEDDSYFDGNLIEVYEYSDTFEGLFIQEEE</sequence>
<gene>
    <name evidence="1" type="ordered locus">Cyan10605_2428</name>
</gene>
<accession>K9Z5T3</accession>
<evidence type="ECO:0000313" key="1">
    <source>
        <dbReference type="EMBL" id="AFZ54509.1"/>
    </source>
</evidence>
<reference evidence="2" key="1">
    <citation type="journal article" date="2013" name="Proc. Natl. Acad. Sci. U.S.A.">
        <title>Improving the coverage of the cyanobacterial phylum using diversity-driven genome sequencing.</title>
        <authorList>
            <person name="Shih P.M."/>
            <person name="Wu D."/>
            <person name="Latifi A."/>
            <person name="Axen S.D."/>
            <person name="Fewer D.P."/>
            <person name="Talla E."/>
            <person name="Calteau A."/>
            <person name="Cai F."/>
            <person name="Tandeau de Marsac N."/>
            <person name="Rippka R."/>
            <person name="Herdman M."/>
            <person name="Sivonen K."/>
            <person name="Coursin T."/>
            <person name="Laurent T."/>
            <person name="Goodwin L."/>
            <person name="Nolan M."/>
            <person name="Davenport K.W."/>
            <person name="Han C.S."/>
            <person name="Rubin E.M."/>
            <person name="Eisen J.A."/>
            <person name="Woyke T."/>
            <person name="Gugger M."/>
            <person name="Kerfeld C.A."/>
        </authorList>
    </citation>
    <scope>NUCLEOTIDE SEQUENCE [LARGE SCALE GENOMIC DNA]</scope>
    <source>
        <strain evidence="2">PCC 10605</strain>
    </source>
</reference>
<proteinExistence type="predicted"/>